<accession>A0A0D6LI22</accession>
<dbReference type="PANTHER" id="PTHR15729">
    <property type="entry name" value="CDC42 GTPASE-ACTIVATING PROTEIN"/>
    <property type="match status" value="1"/>
</dbReference>
<dbReference type="GO" id="GO:0007264">
    <property type="term" value="P:small GTPase-mediated signal transduction"/>
    <property type="evidence" value="ECO:0007669"/>
    <property type="project" value="TreeGrafter"/>
</dbReference>
<dbReference type="InterPro" id="IPR051576">
    <property type="entry name" value="PX-Rho_GAP"/>
</dbReference>
<dbReference type="Proteomes" id="UP000054495">
    <property type="component" value="Unassembled WGS sequence"/>
</dbReference>
<evidence type="ECO:0000313" key="3">
    <source>
        <dbReference type="Proteomes" id="UP000054495"/>
    </source>
</evidence>
<dbReference type="GO" id="GO:0005096">
    <property type="term" value="F:GTPase activator activity"/>
    <property type="evidence" value="ECO:0007669"/>
    <property type="project" value="UniProtKB-KW"/>
</dbReference>
<keyword evidence="1" id="KW-0343">GTPase activation</keyword>
<organism evidence="2 3">
    <name type="scientific">Ancylostoma ceylanicum</name>
    <dbReference type="NCBI Taxonomy" id="53326"/>
    <lineage>
        <taxon>Eukaryota</taxon>
        <taxon>Metazoa</taxon>
        <taxon>Ecdysozoa</taxon>
        <taxon>Nematoda</taxon>
        <taxon>Chromadorea</taxon>
        <taxon>Rhabditida</taxon>
        <taxon>Rhabditina</taxon>
        <taxon>Rhabditomorpha</taxon>
        <taxon>Strongyloidea</taxon>
        <taxon>Ancylostomatidae</taxon>
        <taxon>Ancylostomatinae</taxon>
        <taxon>Ancylostoma</taxon>
    </lineage>
</organism>
<gene>
    <name evidence="2" type="ORF">ANCCEY_09260</name>
</gene>
<sequence>MSNFDQQLHRCVFERRFSHLEEIEFHDDLPEEEVKASSTCCKTDLVRFQEILGRYTKRLSQLTGSIITCYPVLKFLEVQFR</sequence>
<evidence type="ECO:0000256" key="1">
    <source>
        <dbReference type="ARBA" id="ARBA00022468"/>
    </source>
</evidence>
<keyword evidence="3" id="KW-1185">Reference proteome</keyword>
<dbReference type="EMBL" id="KE125098">
    <property type="protein sequence ID" value="EPB71644.1"/>
    <property type="molecule type" value="Genomic_DNA"/>
</dbReference>
<name>A0A0D6LI22_9BILA</name>
<protein>
    <submittedName>
        <fullName evidence="2">Uncharacterized protein</fullName>
    </submittedName>
</protein>
<dbReference type="PANTHER" id="PTHR15729:SF10">
    <property type="entry name" value="GTPASE-ACTIVATING PROTEIN CDGAPR"/>
    <property type="match status" value="1"/>
</dbReference>
<evidence type="ECO:0000313" key="2">
    <source>
        <dbReference type="EMBL" id="EPB71644.1"/>
    </source>
</evidence>
<proteinExistence type="predicted"/>
<reference evidence="2 3" key="1">
    <citation type="submission" date="2013-05" db="EMBL/GenBank/DDBJ databases">
        <title>Draft genome of the parasitic nematode Anyclostoma ceylanicum.</title>
        <authorList>
            <person name="Mitreva M."/>
        </authorList>
    </citation>
    <scope>NUCLEOTIDE SEQUENCE [LARGE SCALE GENOMIC DNA]</scope>
</reference>
<dbReference type="AlphaFoldDB" id="A0A0D6LI22"/>